<dbReference type="GO" id="GO:0030288">
    <property type="term" value="C:outer membrane-bounded periplasmic space"/>
    <property type="evidence" value="ECO:0007669"/>
    <property type="project" value="TreeGrafter"/>
</dbReference>
<dbReference type="RefSeq" id="WP_137825154.1">
    <property type="nucleotide sequence ID" value="NZ_CP065989.1"/>
</dbReference>
<dbReference type="GO" id="GO:0015888">
    <property type="term" value="P:thiamine transport"/>
    <property type="evidence" value="ECO:0007669"/>
    <property type="project" value="TreeGrafter"/>
</dbReference>
<accession>A0A7T4A1J2</accession>
<evidence type="ECO:0000313" key="4">
    <source>
        <dbReference type="EMBL" id="QQB15615.1"/>
    </source>
</evidence>
<reference evidence="4 5" key="1">
    <citation type="submission" date="2020-12" db="EMBL/GenBank/DDBJ databases">
        <title>FDA dAtabase for Regulatory Grade micrObial Sequences (FDA-ARGOS): Supporting development and validation of Infectious Disease Dx tests.</title>
        <authorList>
            <person name="Sproer C."/>
            <person name="Gronow S."/>
            <person name="Severitt S."/>
            <person name="Schroder I."/>
            <person name="Tallon L."/>
            <person name="Sadzewicz L."/>
            <person name="Zhao X."/>
            <person name="Boylan J."/>
            <person name="Ott S."/>
            <person name="Bowen H."/>
            <person name="Vavikolanu K."/>
            <person name="Mehta A."/>
            <person name="Aluvathingal J."/>
            <person name="Nadendla S."/>
            <person name="Lowell S."/>
            <person name="Myers T."/>
            <person name="Yan Y."/>
            <person name="Sichtig H."/>
        </authorList>
    </citation>
    <scope>NUCLEOTIDE SEQUENCE [LARGE SCALE GENOMIC DNA]</scope>
    <source>
        <strain evidence="4 5">FDAARGOS_990</strain>
    </source>
</reference>
<protein>
    <submittedName>
        <fullName evidence="4">Extracellular solute-binding protein</fullName>
    </submittedName>
</protein>
<dbReference type="Pfam" id="PF13343">
    <property type="entry name" value="SBP_bac_6"/>
    <property type="match status" value="1"/>
</dbReference>
<name>A0A7T4A1J2_9MICO</name>
<keyword evidence="1 3" id="KW-0732">Signal</keyword>
<evidence type="ECO:0000256" key="3">
    <source>
        <dbReference type="SAM" id="SignalP"/>
    </source>
</evidence>
<dbReference type="SUPFAM" id="SSF53850">
    <property type="entry name" value="Periplasmic binding protein-like II"/>
    <property type="match status" value="1"/>
</dbReference>
<proteinExistence type="predicted"/>
<dbReference type="Gene3D" id="3.40.190.10">
    <property type="entry name" value="Periplasmic binding protein-like II"/>
    <property type="match status" value="2"/>
</dbReference>
<dbReference type="PANTHER" id="PTHR30006:SF2">
    <property type="entry name" value="ABC TRANSPORTER SUBSTRATE-BINDING PROTEIN"/>
    <property type="match status" value="1"/>
</dbReference>
<feature type="chain" id="PRO_5032951938" evidence="3">
    <location>
        <begin position="29"/>
        <end position="380"/>
    </location>
</feature>
<sequence>MSRITRTLTAVAAAGTLAVLAGCGSAAAESDESANWRQATSVAEGGGMDALVTAAQAEGTLNVMGLYPDWANYGGLLDAFSEKYGIEINNDTSSGSSQDQINAVKNRVGQDTSLDYLDTGESFAVTSTNEELLANYTPETAGDLPETMKSADGTWYNHLGGTVGIGCDAAAVETCPTSFADLLDPQYEGQVALPGDPTTGESGFMIVYAAALANGGSLDDIQPGIDYFAQLSDSGNLIPSEAVSGTVETGETPIVLNWDYLLLQWADDVRDSGVDLTTTIPSDGTVSSYYAASVNADAPHPAVARLWQEFVFSDEGQNLLLQGYVKPGRLDAMVDAGTVDEEALGKLPEAATSEPAPQPNEEQRASQQQVLADNWAQAVG</sequence>
<gene>
    <name evidence="4" type="ORF">I6H47_06725</name>
</gene>
<dbReference type="PANTHER" id="PTHR30006">
    <property type="entry name" value="THIAMINE-BINDING PERIPLASMIC PROTEIN-RELATED"/>
    <property type="match status" value="1"/>
</dbReference>
<dbReference type="PROSITE" id="PS51257">
    <property type="entry name" value="PROKAR_LIPOPROTEIN"/>
    <property type="match status" value="1"/>
</dbReference>
<dbReference type="Proteomes" id="UP000595374">
    <property type="component" value="Chromosome"/>
</dbReference>
<feature type="region of interest" description="Disordered" evidence="2">
    <location>
        <begin position="343"/>
        <end position="380"/>
    </location>
</feature>
<organism evidence="4 5">
    <name type="scientific">Brevibacterium casei</name>
    <dbReference type="NCBI Taxonomy" id="33889"/>
    <lineage>
        <taxon>Bacteria</taxon>
        <taxon>Bacillati</taxon>
        <taxon>Actinomycetota</taxon>
        <taxon>Actinomycetes</taxon>
        <taxon>Micrococcales</taxon>
        <taxon>Brevibacteriaceae</taxon>
        <taxon>Brevibacterium</taxon>
    </lineage>
</organism>
<evidence type="ECO:0000256" key="1">
    <source>
        <dbReference type="ARBA" id="ARBA00022729"/>
    </source>
</evidence>
<feature type="signal peptide" evidence="3">
    <location>
        <begin position="1"/>
        <end position="28"/>
    </location>
</feature>
<dbReference type="GO" id="GO:0030975">
    <property type="term" value="F:thiamine binding"/>
    <property type="evidence" value="ECO:0007669"/>
    <property type="project" value="TreeGrafter"/>
</dbReference>
<evidence type="ECO:0000313" key="5">
    <source>
        <dbReference type="Proteomes" id="UP000595374"/>
    </source>
</evidence>
<evidence type="ECO:0000256" key="2">
    <source>
        <dbReference type="SAM" id="MobiDB-lite"/>
    </source>
</evidence>
<dbReference type="AlphaFoldDB" id="A0A7T4A1J2"/>
<dbReference type="GO" id="GO:0030976">
    <property type="term" value="F:thiamine pyrophosphate binding"/>
    <property type="evidence" value="ECO:0007669"/>
    <property type="project" value="TreeGrafter"/>
</dbReference>
<dbReference type="EMBL" id="CP065989">
    <property type="protein sequence ID" value="QQB15615.1"/>
    <property type="molecule type" value="Genomic_DNA"/>
</dbReference>